<dbReference type="EMBL" id="BONP01000020">
    <property type="protein sequence ID" value="GIG41119.1"/>
    <property type="molecule type" value="Genomic_DNA"/>
</dbReference>
<comment type="caution">
    <text evidence="1">The sequence shown here is derived from an EMBL/GenBank/DDBJ whole genome shotgun (WGS) entry which is preliminary data.</text>
</comment>
<evidence type="ECO:0000313" key="2">
    <source>
        <dbReference type="Proteomes" id="UP000614741"/>
    </source>
</evidence>
<organism evidence="1 2">
    <name type="scientific">Cellulomonas phragmiteti</name>
    <dbReference type="NCBI Taxonomy" id="478780"/>
    <lineage>
        <taxon>Bacteria</taxon>
        <taxon>Bacillati</taxon>
        <taxon>Actinomycetota</taxon>
        <taxon>Actinomycetes</taxon>
        <taxon>Micrococcales</taxon>
        <taxon>Cellulomonadaceae</taxon>
        <taxon>Cellulomonas</taxon>
    </lineage>
</organism>
<sequence length="295" mass="31961">MSCKFTTCLGAPVVMRSPPFPRWRSSWRITLALDLDAGVAQLELADDVTVAIPVGDSARVGELTTGDAVVVTEEDTAFAALEKDDGSVQVIYSITGQDSPTHYPFTIDADDDAQWHTLGNGGVVLLDQAGRIVLGAAAPWAVDAAGVAVPTRFEVTDGVITQVVDHRTEGVTYPVVADPWLGIDLFSNVWRHTDRGDLRVNATKSTWGQAMHLPAAGNLTIFFTAGWAEVAAKQPRVTEKLSLHQQYECHVAGGYFNLAGDWNLEKFRPNRPNGWGRHVASHRCNWLTANGGERG</sequence>
<evidence type="ECO:0000313" key="1">
    <source>
        <dbReference type="EMBL" id="GIG41119.1"/>
    </source>
</evidence>
<reference evidence="1 2" key="1">
    <citation type="submission" date="2021-01" db="EMBL/GenBank/DDBJ databases">
        <title>Whole genome shotgun sequence of Cellulomonas phragmiteti NBRC 110785.</title>
        <authorList>
            <person name="Komaki H."/>
            <person name="Tamura T."/>
        </authorList>
    </citation>
    <scope>NUCLEOTIDE SEQUENCE [LARGE SCALE GENOMIC DNA]</scope>
    <source>
        <strain evidence="1 2">NBRC 110785</strain>
    </source>
</reference>
<dbReference type="RefSeq" id="WP_203675414.1">
    <property type="nucleotide sequence ID" value="NZ_BONP01000020.1"/>
</dbReference>
<dbReference type="InterPro" id="IPR019719">
    <property type="entry name" value="DUF2599"/>
</dbReference>
<name>A0ABQ4DP42_9CELL</name>
<proteinExistence type="predicted"/>
<dbReference type="Pfam" id="PF10783">
    <property type="entry name" value="DUF2599"/>
    <property type="match status" value="1"/>
</dbReference>
<protein>
    <recommendedName>
        <fullName evidence="3">DUF2599 domain-containing protein</fullName>
    </recommendedName>
</protein>
<accession>A0ABQ4DP42</accession>
<gene>
    <name evidence="1" type="ORF">Cph01nite_28810</name>
</gene>
<evidence type="ECO:0008006" key="3">
    <source>
        <dbReference type="Google" id="ProtNLM"/>
    </source>
</evidence>
<dbReference type="Proteomes" id="UP000614741">
    <property type="component" value="Unassembled WGS sequence"/>
</dbReference>
<keyword evidence="2" id="KW-1185">Reference proteome</keyword>